<evidence type="ECO:0000313" key="2">
    <source>
        <dbReference type="Proteomes" id="UP000805649"/>
    </source>
</evidence>
<organism evidence="1 2">
    <name type="scientific">Colletotrichum truncatum</name>
    <name type="common">Anthracnose fungus</name>
    <name type="synonym">Colletotrichum capsici</name>
    <dbReference type="NCBI Taxonomy" id="5467"/>
    <lineage>
        <taxon>Eukaryota</taxon>
        <taxon>Fungi</taxon>
        <taxon>Dikarya</taxon>
        <taxon>Ascomycota</taxon>
        <taxon>Pezizomycotina</taxon>
        <taxon>Sordariomycetes</taxon>
        <taxon>Hypocreomycetidae</taxon>
        <taxon>Glomerellales</taxon>
        <taxon>Glomerellaceae</taxon>
        <taxon>Colletotrichum</taxon>
        <taxon>Colletotrichum truncatum species complex</taxon>
    </lineage>
</organism>
<protein>
    <submittedName>
        <fullName evidence="1">Cyanamide hydratase</fullName>
    </submittedName>
</protein>
<dbReference type="EMBL" id="VUJX02000003">
    <property type="protein sequence ID" value="KAL0938539.1"/>
    <property type="molecule type" value="Genomic_DNA"/>
</dbReference>
<name>A0ACC3Z366_COLTU</name>
<evidence type="ECO:0000313" key="1">
    <source>
        <dbReference type="EMBL" id="KAL0938539.1"/>
    </source>
</evidence>
<keyword evidence="2" id="KW-1185">Reference proteome</keyword>
<reference evidence="1 2" key="1">
    <citation type="journal article" date="2020" name="Phytopathology">
        <title>Genome Sequence Resources of Colletotrichum truncatum, C. plurivorum, C. musicola, and C. sojae: Four Species Pathogenic to Soybean (Glycine max).</title>
        <authorList>
            <person name="Rogerio F."/>
            <person name="Boufleur T.R."/>
            <person name="Ciampi-Guillardi M."/>
            <person name="Sukno S.A."/>
            <person name="Thon M.R."/>
            <person name="Massola Junior N.S."/>
            <person name="Baroncelli R."/>
        </authorList>
    </citation>
    <scope>NUCLEOTIDE SEQUENCE [LARGE SCALE GENOMIC DNA]</scope>
    <source>
        <strain evidence="1 2">CMES1059</strain>
    </source>
</reference>
<comment type="caution">
    <text evidence="1">The sequence shown here is derived from an EMBL/GenBank/DDBJ whole genome shotgun (WGS) entry which is preliminary data.</text>
</comment>
<dbReference type="Proteomes" id="UP000805649">
    <property type="component" value="Unassembled WGS sequence"/>
</dbReference>
<gene>
    <name evidence="1" type="ORF">CTRU02_205149</name>
</gene>
<proteinExistence type="predicted"/>
<accession>A0ACC3Z366</accession>
<sequence length="246" mass="27716">MSQVDEVTQNGWTAVPVDAAKVLDGRPYIHKPETMLVDDVKFPSDDPIVSKVYDYAKQKLPGQTLNHSMRVFYFASVIAKQQFPEHAAALSPSTLALASLLHDIGTAQENIDKTRMSFEFYGGIIALNLLQKDFGAPKDQAEAVCETIIRHQDLGKDGTITFLGQIIQLATILDNVGEHPEIPNFGQIIHQSTREDVNRRFPRNGWLGCFVDTIRKEIQLKPWCHTTHIPDFDKKVEGNTLMRPYE</sequence>